<gene>
    <name evidence="1" type="ORF">GCM10009654_30330</name>
</gene>
<dbReference type="RefSeq" id="WP_344275937.1">
    <property type="nucleotide sequence ID" value="NZ_BAAAKV010000024.1"/>
</dbReference>
<organism evidence="1 2">
    <name type="scientific">Streptomyces hebeiensis</name>
    <dbReference type="NCBI Taxonomy" id="229486"/>
    <lineage>
        <taxon>Bacteria</taxon>
        <taxon>Bacillati</taxon>
        <taxon>Actinomycetota</taxon>
        <taxon>Actinomycetes</taxon>
        <taxon>Kitasatosporales</taxon>
        <taxon>Streptomycetaceae</taxon>
        <taxon>Streptomyces</taxon>
    </lineage>
</organism>
<evidence type="ECO:0000313" key="2">
    <source>
        <dbReference type="Proteomes" id="UP001501371"/>
    </source>
</evidence>
<sequence>MKRPEITFVESKKVWEPADQFLSLRNRLHLDVAHRGPGGVDRRPDSAGVCQG</sequence>
<reference evidence="1 2" key="1">
    <citation type="journal article" date="2019" name="Int. J. Syst. Evol. Microbiol.">
        <title>The Global Catalogue of Microorganisms (GCM) 10K type strain sequencing project: providing services to taxonomists for standard genome sequencing and annotation.</title>
        <authorList>
            <consortium name="The Broad Institute Genomics Platform"/>
            <consortium name="The Broad Institute Genome Sequencing Center for Infectious Disease"/>
            <person name="Wu L."/>
            <person name="Ma J."/>
        </authorList>
    </citation>
    <scope>NUCLEOTIDE SEQUENCE [LARGE SCALE GENOMIC DNA]</scope>
    <source>
        <strain evidence="1 2">JCM 12696</strain>
    </source>
</reference>
<dbReference type="EMBL" id="BAAAKV010000024">
    <property type="protein sequence ID" value="GAA1171040.1"/>
    <property type="molecule type" value="Genomic_DNA"/>
</dbReference>
<keyword evidence="2" id="KW-1185">Reference proteome</keyword>
<accession>A0ABN1UUN4</accession>
<dbReference type="Proteomes" id="UP001501371">
    <property type="component" value="Unassembled WGS sequence"/>
</dbReference>
<protein>
    <submittedName>
        <fullName evidence="1">Uncharacterized protein</fullName>
    </submittedName>
</protein>
<name>A0ABN1UUN4_9ACTN</name>
<evidence type="ECO:0000313" key="1">
    <source>
        <dbReference type="EMBL" id="GAA1171040.1"/>
    </source>
</evidence>
<comment type="caution">
    <text evidence="1">The sequence shown here is derived from an EMBL/GenBank/DDBJ whole genome shotgun (WGS) entry which is preliminary data.</text>
</comment>
<proteinExistence type="predicted"/>